<gene>
    <name evidence="2" type="ORF">F0357_05425</name>
</gene>
<evidence type="ECO:0008006" key="4">
    <source>
        <dbReference type="Google" id="ProtNLM"/>
    </source>
</evidence>
<evidence type="ECO:0000256" key="1">
    <source>
        <dbReference type="SAM" id="SignalP"/>
    </source>
</evidence>
<keyword evidence="1" id="KW-0732">Signal</keyword>
<dbReference type="PROSITE" id="PS51257">
    <property type="entry name" value="PROKAR_LIPOPROTEIN"/>
    <property type="match status" value="1"/>
</dbReference>
<accession>A0A6A7XZU7</accession>
<evidence type="ECO:0000313" key="2">
    <source>
        <dbReference type="EMBL" id="MQT12113.1"/>
    </source>
</evidence>
<feature type="chain" id="PRO_5025330990" description="Lipoprotein" evidence="1">
    <location>
        <begin position="24"/>
        <end position="138"/>
    </location>
</feature>
<dbReference type="AlphaFoldDB" id="A0A6A7XZU7"/>
<reference evidence="2 3" key="1">
    <citation type="submission" date="2019-09" db="EMBL/GenBank/DDBJ databases">
        <title>Segnochrobactrum spirostomi gen. nov., sp. nov., isolated from the ciliate Spirostomum cf. yagiui and description of a novel family, Segnochrobactraceae fam. nov. within the order Rhizobiales of the class Alphaproteobacteria.</title>
        <authorList>
            <person name="Akter S."/>
            <person name="Shazib S.U.A."/>
            <person name="Shin M.K."/>
        </authorList>
    </citation>
    <scope>NUCLEOTIDE SEQUENCE [LARGE SCALE GENOMIC DNA]</scope>
    <source>
        <strain evidence="2 3">Sp-1</strain>
    </source>
</reference>
<name>A0A6A7XZU7_9HYPH</name>
<keyword evidence="3" id="KW-1185">Reference proteome</keyword>
<comment type="caution">
    <text evidence="2">The sequence shown here is derived from an EMBL/GenBank/DDBJ whole genome shotgun (WGS) entry which is preliminary data.</text>
</comment>
<dbReference type="Proteomes" id="UP000332515">
    <property type="component" value="Unassembled WGS sequence"/>
</dbReference>
<feature type="signal peptide" evidence="1">
    <location>
        <begin position="1"/>
        <end position="23"/>
    </location>
</feature>
<dbReference type="RefSeq" id="WP_153479431.1">
    <property type="nucleotide sequence ID" value="NZ_VWNA01000001.1"/>
</dbReference>
<protein>
    <recommendedName>
        <fullName evidence="4">Lipoprotein</fullName>
    </recommendedName>
</protein>
<proteinExistence type="predicted"/>
<organism evidence="2 3">
    <name type="scientific">Segnochrobactrum spirostomi</name>
    <dbReference type="NCBI Taxonomy" id="2608987"/>
    <lineage>
        <taxon>Bacteria</taxon>
        <taxon>Pseudomonadati</taxon>
        <taxon>Pseudomonadota</taxon>
        <taxon>Alphaproteobacteria</taxon>
        <taxon>Hyphomicrobiales</taxon>
        <taxon>Segnochrobactraceae</taxon>
        <taxon>Segnochrobactrum</taxon>
    </lineage>
</organism>
<evidence type="ECO:0000313" key="3">
    <source>
        <dbReference type="Proteomes" id="UP000332515"/>
    </source>
</evidence>
<dbReference type="EMBL" id="VWNA01000001">
    <property type="protein sequence ID" value="MQT12113.1"/>
    <property type="molecule type" value="Genomic_DNA"/>
</dbReference>
<sequence length="138" mass="15122">MKSLPTLAAVLAAGLTLAGCVSAVENKEDMLSAAGFVPKPATTPAQVASLKSLPPHKFSMQTKNGKTIYIYPDPTVCNCLYVGGQSDFQQYQQMMYKQHLANEQEMAAMINQDIVDDNYDWGVWGPPWWGPPGTVVIW</sequence>